<reference evidence="1 2" key="1">
    <citation type="submission" date="2012-06" db="EMBL/GenBank/DDBJ databases">
        <title>Complete sequence of Thiocystis violascens DSM 198.</title>
        <authorList>
            <consortium name="US DOE Joint Genome Institute"/>
            <person name="Lucas S."/>
            <person name="Han J."/>
            <person name="Lapidus A."/>
            <person name="Cheng J.-F."/>
            <person name="Goodwin L."/>
            <person name="Pitluck S."/>
            <person name="Peters L."/>
            <person name="Ovchinnikova G."/>
            <person name="Teshima H."/>
            <person name="Detter J.C."/>
            <person name="Han C."/>
            <person name="Tapia R."/>
            <person name="Land M."/>
            <person name="Hauser L."/>
            <person name="Kyrpides N."/>
            <person name="Ivanova N."/>
            <person name="Pagani I."/>
            <person name="Vogl K."/>
            <person name="Liu Z."/>
            <person name="Frigaard N.-U."/>
            <person name="Bryant D."/>
            <person name="Woyke T."/>
        </authorList>
    </citation>
    <scope>NUCLEOTIDE SEQUENCE [LARGE SCALE GENOMIC DNA]</scope>
    <source>
        <strain evidence="2">ATCC 17096 / DSM 198 / 6111</strain>
    </source>
</reference>
<dbReference type="STRING" id="765911.Thivi_0770"/>
<organism evidence="1 2">
    <name type="scientific">Thiocystis violascens (strain ATCC 17096 / DSM 198 / 6111)</name>
    <name type="common">Chromatium violascens</name>
    <dbReference type="NCBI Taxonomy" id="765911"/>
    <lineage>
        <taxon>Bacteria</taxon>
        <taxon>Pseudomonadati</taxon>
        <taxon>Pseudomonadota</taxon>
        <taxon>Gammaproteobacteria</taxon>
        <taxon>Chromatiales</taxon>
        <taxon>Chromatiaceae</taxon>
        <taxon>Thiocystis</taxon>
    </lineage>
</organism>
<keyword evidence="2" id="KW-1185">Reference proteome</keyword>
<evidence type="ECO:0000313" key="2">
    <source>
        <dbReference type="Proteomes" id="UP000006062"/>
    </source>
</evidence>
<dbReference type="AlphaFoldDB" id="I3Y753"/>
<sequence>MNGFTRRGPDFPSVPFDWAHDRLRVPQDEREILRAFDRQVIQPPKFLTPPA</sequence>
<dbReference type="EMBL" id="CP003154">
    <property type="protein sequence ID" value="AFL72821.1"/>
    <property type="molecule type" value="Genomic_DNA"/>
</dbReference>
<dbReference type="HOGENOM" id="CLU_3104951_0_0_6"/>
<dbReference type="Proteomes" id="UP000006062">
    <property type="component" value="Chromosome"/>
</dbReference>
<accession>I3Y753</accession>
<gene>
    <name evidence="1" type="ordered locus">Thivi_0770</name>
</gene>
<evidence type="ECO:0000313" key="1">
    <source>
        <dbReference type="EMBL" id="AFL72821.1"/>
    </source>
</evidence>
<protein>
    <submittedName>
        <fullName evidence="1">Uncharacterized protein</fullName>
    </submittedName>
</protein>
<proteinExistence type="predicted"/>
<name>I3Y753_THIV6</name>
<dbReference type="KEGG" id="tvi:Thivi_0770"/>